<dbReference type="PANTHER" id="PTHR46401">
    <property type="entry name" value="GLYCOSYLTRANSFERASE WBBK-RELATED"/>
    <property type="match status" value="1"/>
</dbReference>
<dbReference type="InterPro" id="IPR028098">
    <property type="entry name" value="Glyco_trans_4-like_N"/>
</dbReference>
<dbReference type="GO" id="GO:0016757">
    <property type="term" value="F:glycosyltransferase activity"/>
    <property type="evidence" value="ECO:0007669"/>
    <property type="project" value="UniProtKB-KW"/>
</dbReference>
<feature type="domain" description="Glycosyl transferase family 1" evidence="2">
    <location>
        <begin position="155"/>
        <end position="308"/>
    </location>
</feature>
<proteinExistence type="predicted"/>
<keyword evidence="5" id="KW-0328">Glycosyltransferase</keyword>
<dbReference type="Proteomes" id="UP000093069">
    <property type="component" value="Chromosome I"/>
</dbReference>
<dbReference type="STRING" id="54262.CHITON_0513"/>
<evidence type="ECO:0000259" key="2">
    <source>
        <dbReference type="Pfam" id="PF00534"/>
    </source>
</evidence>
<dbReference type="Proteomes" id="UP000250189">
    <property type="component" value="Chromosome"/>
</dbReference>
<organism evidence="5 6">
    <name type="scientific">Thermococcus chitonophagus</name>
    <dbReference type="NCBI Taxonomy" id="54262"/>
    <lineage>
        <taxon>Archaea</taxon>
        <taxon>Methanobacteriati</taxon>
        <taxon>Methanobacteriota</taxon>
        <taxon>Thermococci</taxon>
        <taxon>Thermococcales</taxon>
        <taxon>Thermococcaceae</taxon>
        <taxon>Thermococcus</taxon>
    </lineage>
</organism>
<dbReference type="InterPro" id="IPR001296">
    <property type="entry name" value="Glyco_trans_1"/>
</dbReference>
<dbReference type="OrthoDB" id="132546at2157"/>
<dbReference type="Pfam" id="PF00534">
    <property type="entry name" value="Glycos_transf_1"/>
    <property type="match status" value="1"/>
</dbReference>
<evidence type="ECO:0000313" key="5">
    <source>
        <dbReference type="EMBL" id="CUX77292.1"/>
    </source>
</evidence>
<evidence type="ECO:0000313" key="6">
    <source>
        <dbReference type="Proteomes" id="UP000093069"/>
    </source>
</evidence>
<dbReference type="SUPFAM" id="SSF53756">
    <property type="entry name" value="UDP-Glycosyltransferase/glycogen phosphorylase"/>
    <property type="match status" value="1"/>
</dbReference>
<reference evidence="6" key="2">
    <citation type="submission" date="2016-01" db="EMBL/GenBank/DDBJ databases">
        <authorList>
            <person name="Vorgias C.E."/>
        </authorList>
    </citation>
    <scope>NUCLEOTIDE SEQUENCE [LARGE SCALE GENOMIC DNA]</scope>
</reference>
<keyword evidence="7" id="KW-1185">Reference proteome</keyword>
<name>A0A160VR66_9EURY</name>
<reference evidence="4 7" key="3">
    <citation type="submission" date="2016-04" db="EMBL/GenBank/DDBJ databases">
        <title>Complete genome sequence of Thermococcus chitonophagus type strain GC74.</title>
        <authorList>
            <person name="Oger P.M."/>
        </authorList>
    </citation>
    <scope>NUCLEOTIDE SEQUENCE [LARGE SCALE GENOMIC DNA]</scope>
    <source>
        <strain evidence="4 7">GC74</strain>
    </source>
</reference>
<evidence type="ECO:0000256" key="1">
    <source>
        <dbReference type="ARBA" id="ARBA00022679"/>
    </source>
</evidence>
<reference evidence="5" key="1">
    <citation type="submission" date="2016-01" db="EMBL/GenBank/DDBJ databases">
        <authorList>
            <person name="Oliw E.H."/>
        </authorList>
    </citation>
    <scope>NUCLEOTIDE SEQUENCE</scope>
    <source>
        <strain evidence="5">1</strain>
    </source>
</reference>
<dbReference type="EMBL" id="LN999010">
    <property type="protein sequence ID" value="CUX77292.1"/>
    <property type="molecule type" value="Genomic_DNA"/>
</dbReference>
<dbReference type="Gene3D" id="3.40.50.2000">
    <property type="entry name" value="Glycogen Phosphorylase B"/>
    <property type="match status" value="2"/>
</dbReference>
<dbReference type="CDD" id="cd03801">
    <property type="entry name" value="GT4_PimA-like"/>
    <property type="match status" value="1"/>
</dbReference>
<dbReference type="PANTHER" id="PTHR46401:SF2">
    <property type="entry name" value="GLYCOSYLTRANSFERASE WBBK-RELATED"/>
    <property type="match status" value="1"/>
</dbReference>
<dbReference type="KEGG" id="tch:CHITON_0513"/>
<evidence type="ECO:0000313" key="4">
    <source>
        <dbReference type="EMBL" id="ASJ16044.1"/>
    </source>
</evidence>
<dbReference type="AlphaFoldDB" id="A0A160VR66"/>
<dbReference type="Pfam" id="PF13439">
    <property type="entry name" value="Glyco_transf_4"/>
    <property type="match status" value="1"/>
</dbReference>
<sequence>MGDYCIILRKKTAKAGGISVYAMNLARRLGKVKFSPQEKVSYFFWQFIVIPLWLIKSNCEVYHPAGLIEGVVLPILKPRAKKYITVHDLIPLKRKRSGIPGIIERAVVRLALLSVRMYDRIYAVSHLTKIDLVRRGIPEDKIKVIYQGIDEKFLSPVKGKSGETFNVGYISRMEGYKRHELLFDLFLDYRNPNARLYLGGSGELFDRIKEKAAKDMRVRVLGFVPDDKIVEFYDNLDVYVHPSKYEGWGLPIIEAMARGKPVIVFEDSEIPREVRGRCIVIRPSNLPRVLEELEKNRKLLRKLSIRARRLAMIILKKGRLPPKA</sequence>
<evidence type="ECO:0000259" key="3">
    <source>
        <dbReference type="Pfam" id="PF13439"/>
    </source>
</evidence>
<dbReference type="EMBL" id="CP015193">
    <property type="protein sequence ID" value="ASJ16044.1"/>
    <property type="molecule type" value="Genomic_DNA"/>
</dbReference>
<dbReference type="EC" id="2.4.1.-" evidence="5"/>
<gene>
    <name evidence="4" type="ORF">A3L04_02595</name>
    <name evidence="5" type="ORF">CHITON_0513</name>
</gene>
<feature type="domain" description="Glycosyltransferase subfamily 4-like N-terminal" evidence="3">
    <location>
        <begin position="28"/>
        <end position="151"/>
    </location>
</feature>
<accession>A0A160VR66</accession>
<protein>
    <submittedName>
        <fullName evidence="4">Glycosyl transferase</fullName>
    </submittedName>
    <submittedName>
        <fullName evidence="5">Glycosyltransferase</fullName>
        <ecNumber evidence="5">2.4.1.-</ecNumber>
    </submittedName>
</protein>
<keyword evidence="1 5" id="KW-0808">Transferase</keyword>
<evidence type="ECO:0000313" key="7">
    <source>
        <dbReference type="Proteomes" id="UP000250189"/>
    </source>
</evidence>